<comment type="subcellular location">
    <subcellularLocation>
        <location evidence="1">Cytoplasm</location>
        <location evidence="1">Cytoskeleton</location>
    </subcellularLocation>
</comment>
<dbReference type="PANTHER" id="PTHR24099:SF20">
    <property type="entry name" value="TRIPARTITE MOTIF-CONTAINING PROTEIN 46"/>
    <property type="match status" value="1"/>
</dbReference>
<evidence type="ECO:0000256" key="5">
    <source>
        <dbReference type="ARBA" id="ARBA00022771"/>
    </source>
</evidence>
<dbReference type="Proteomes" id="UP000287033">
    <property type="component" value="Unassembled WGS sequence"/>
</dbReference>
<evidence type="ECO:0000256" key="3">
    <source>
        <dbReference type="ARBA" id="ARBA00022723"/>
    </source>
</evidence>
<dbReference type="GO" id="GO:0001764">
    <property type="term" value="P:neuron migration"/>
    <property type="evidence" value="ECO:0007669"/>
    <property type="project" value="TreeGrafter"/>
</dbReference>
<keyword evidence="9" id="KW-0732">Signal</keyword>
<protein>
    <recommendedName>
        <fullName evidence="12">B box-type domain-containing protein</fullName>
    </recommendedName>
</protein>
<evidence type="ECO:0000313" key="11">
    <source>
        <dbReference type="Proteomes" id="UP000287033"/>
    </source>
</evidence>
<organism evidence="10 11">
    <name type="scientific">Chiloscyllium punctatum</name>
    <name type="common">Brownbanded bambooshark</name>
    <name type="synonym">Hemiscyllium punctatum</name>
    <dbReference type="NCBI Taxonomy" id="137246"/>
    <lineage>
        <taxon>Eukaryota</taxon>
        <taxon>Metazoa</taxon>
        <taxon>Chordata</taxon>
        <taxon>Craniata</taxon>
        <taxon>Vertebrata</taxon>
        <taxon>Chondrichthyes</taxon>
        <taxon>Elasmobranchii</taxon>
        <taxon>Galeomorphii</taxon>
        <taxon>Galeoidea</taxon>
        <taxon>Orectolobiformes</taxon>
        <taxon>Hemiscylliidae</taxon>
        <taxon>Chiloscyllium</taxon>
    </lineage>
</organism>
<keyword evidence="4" id="KW-0677">Repeat</keyword>
<name>A0A401TTV0_CHIPU</name>
<keyword evidence="6" id="KW-0862">Zinc</keyword>
<comment type="caution">
    <text evidence="10">The sequence shown here is derived from an EMBL/GenBank/DDBJ whole genome shotgun (WGS) entry which is preliminary data.</text>
</comment>
<keyword evidence="5" id="KW-0863">Zinc-finger</keyword>
<dbReference type="PANTHER" id="PTHR24099">
    <property type="entry name" value="E3 UBIQUITIN-PROTEIN LIGASE TRIM36-RELATED"/>
    <property type="match status" value="1"/>
</dbReference>
<evidence type="ECO:0000256" key="2">
    <source>
        <dbReference type="ARBA" id="ARBA00022490"/>
    </source>
</evidence>
<dbReference type="GO" id="GO:0007409">
    <property type="term" value="P:axonogenesis"/>
    <property type="evidence" value="ECO:0007669"/>
    <property type="project" value="TreeGrafter"/>
</dbReference>
<evidence type="ECO:0000256" key="9">
    <source>
        <dbReference type="SAM" id="SignalP"/>
    </source>
</evidence>
<evidence type="ECO:0000256" key="8">
    <source>
        <dbReference type="ARBA" id="ARBA00023212"/>
    </source>
</evidence>
<evidence type="ECO:0000313" key="10">
    <source>
        <dbReference type="EMBL" id="GCC46075.1"/>
    </source>
</evidence>
<dbReference type="InterPro" id="IPR050617">
    <property type="entry name" value="E3_ligase_FN3/SPRY"/>
</dbReference>
<dbReference type="EMBL" id="BEZZ01174680">
    <property type="protein sequence ID" value="GCC46075.1"/>
    <property type="molecule type" value="Genomic_DNA"/>
</dbReference>
<dbReference type="Pfam" id="PF22586">
    <property type="entry name" value="ANCHR-like_BBOX"/>
    <property type="match status" value="1"/>
</dbReference>
<dbReference type="GO" id="GO:0048490">
    <property type="term" value="P:anterograde synaptic vesicle transport"/>
    <property type="evidence" value="ECO:0007669"/>
    <property type="project" value="TreeGrafter"/>
</dbReference>
<dbReference type="GO" id="GO:1904115">
    <property type="term" value="C:axon cytoplasm"/>
    <property type="evidence" value="ECO:0007669"/>
    <property type="project" value="GOC"/>
</dbReference>
<dbReference type="AlphaFoldDB" id="A0A401TTV0"/>
<dbReference type="GO" id="GO:0005856">
    <property type="term" value="C:cytoskeleton"/>
    <property type="evidence" value="ECO:0007669"/>
    <property type="project" value="UniProtKB-SubCell"/>
</dbReference>
<gene>
    <name evidence="10" type="ORF">chiPu_0030101</name>
</gene>
<dbReference type="Gene3D" id="4.10.830.40">
    <property type="match status" value="1"/>
</dbReference>
<reference evidence="10 11" key="1">
    <citation type="journal article" date="2018" name="Nat. Ecol. Evol.">
        <title>Shark genomes provide insights into elasmobranch evolution and the origin of vertebrates.</title>
        <authorList>
            <person name="Hara Y"/>
            <person name="Yamaguchi K"/>
            <person name="Onimaru K"/>
            <person name="Kadota M"/>
            <person name="Koyanagi M"/>
            <person name="Keeley SD"/>
            <person name="Tatsumi K"/>
            <person name="Tanaka K"/>
            <person name="Motone F"/>
            <person name="Kageyama Y"/>
            <person name="Nozu R"/>
            <person name="Adachi N"/>
            <person name="Nishimura O"/>
            <person name="Nakagawa R"/>
            <person name="Tanegashima C"/>
            <person name="Kiyatake I"/>
            <person name="Matsumoto R"/>
            <person name="Murakumo K"/>
            <person name="Nishida K"/>
            <person name="Terakita A"/>
            <person name="Kuratani S"/>
            <person name="Sato K"/>
            <person name="Hyodo S Kuraku.S."/>
        </authorList>
    </citation>
    <scope>NUCLEOTIDE SEQUENCE [LARGE SCALE GENOMIC DNA]</scope>
</reference>
<evidence type="ECO:0000256" key="1">
    <source>
        <dbReference type="ARBA" id="ARBA00004245"/>
    </source>
</evidence>
<keyword evidence="11" id="KW-1185">Reference proteome</keyword>
<evidence type="ECO:0000256" key="7">
    <source>
        <dbReference type="ARBA" id="ARBA00023054"/>
    </source>
</evidence>
<keyword evidence="2" id="KW-0963">Cytoplasm</keyword>
<dbReference type="GO" id="GO:0044304">
    <property type="term" value="C:main axon"/>
    <property type="evidence" value="ECO:0007669"/>
    <property type="project" value="TreeGrafter"/>
</dbReference>
<dbReference type="STRING" id="137246.A0A401TTV0"/>
<keyword evidence="8" id="KW-0206">Cytoskeleton</keyword>
<dbReference type="FunFam" id="4.10.830.40:FF:000001">
    <property type="entry name" value="E3 ubiquitin-protein ligase TRIM9 isoform X1"/>
    <property type="match status" value="1"/>
</dbReference>
<proteinExistence type="predicted"/>
<feature type="signal peptide" evidence="9">
    <location>
        <begin position="1"/>
        <end position="22"/>
    </location>
</feature>
<dbReference type="GO" id="GO:0008270">
    <property type="term" value="F:zinc ion binding"/>
    <property type="evidence" value="ECO:0007669"/>
    <property type="project" value="UniProtKB-KW"/>
</dbReference>
<evidence type="ECO:0008006" key="12">
    <source>
        <dbReference type="Google" id="ProtNLM"/>
    </source>
</evidence>
<sequence length="142" mass="16197">WPTWRGWAEWPVSLLRDCPVLSLAGYGTYPGRRRGPPHPQTVSVPCPSCQREVDLGERGLSDLFRNLTLERIVERYRNMAELGAAVQCQLCKPPVQEATKGCTDCRTNYCNECFKLHHPWGTSKAQHEYIGPTLSFRPKVRL</sequence>
<keyword evidence="3" id="KW-0479">Metal-binding</keyword>
<feature type="chain" id="PRO_5019522887" description="B box-type domain-containing protein" evidence="9">
    <location>
        <begin position="23"/>
        <end position="142"/>
    </location>
</feature>
<dbReference type="GO" id="GO:0001578">
    <property type="term" value="P:microtubule bundle formation"/>
    <property type="evidence" value="ECO:0007669"/>
    <property type="project" value="TreeGrafter"/>
</dbReference>
<keyword evidence="7" id="KW-0175">Coiled coil</keyword>
<dbReference type="OrthoDB" id="10040278at2759"/>
<feature type="non-terminal residue" evidence="10">
    <location>
        <position position="1"/>
    </location>
</feature>
<evidence type="ECO:0000256" key="6">
    <source>
        <dbReference type="ARBA" id="ARBA00022833"/>
    </source>
</evidence>
<accession>A0A401TTV0</accession>
<evidence type="ECO:0000256" key="4">
    <source>
        <dbReference type="ARBA" id="ARBA00022737"/>
    </source>
</evidence>